<name>B4NCS5_DROWI</name>
<dbReference type="HOGENOM" id="CLU_657691_0_0_1"/>
<dbReference type="STRING" id="7260.B4NCS5"/>
<reference evidence="2 3" key="1">
    <citation type="journal article" date="2007" name="Nature">
        <title>Evolution of genes and genomes on the Drosophila phylogeny.</title>
        <authorList>
            <consortium name="Drosophila 12 Genomes Consortium"/>
            <person name="Clark A.G."/>
            <person name="Eisen M.B."/>
            <person name="Smith D.R."/>
            <person name="Bergman C.M."/>
            <person name="Oliver B."/>
            <person name="Markow T.A."/>
            <person name="Kaufman T.C."/>
            <person name="Kellis M."/>
            <person name="Gelbart W."/>
            <person name="Iyer V.N."/>
            <person name="Pollard D.A."/>
            <person name="Sackton T.B."/>
            <person name="Larracuente A.M."/>
            <person name="Singh N.D."/>
            <person name="Abad J.P."/>
            <person name="Abt D.N."/>
            <person name="Adryan B."/>
            <person name="Aguade M."/>
            <person name="Akashi H."/>
            <person name="Anderson W.W."/>
            <person name="Aquadro C.F."/>
            <person name="Ardell D.H."/>
            <person name="Arguello R."/>
            <person name="Artieri C.G."/>
            <person name="Barbash D.A."/>
            <person name="Barker D."/>
            <person name="Barsanti P."/>
            <person name="Batterham P."/>
            <person name="Batzoglou S."/>
            <person name="Begun D."/>
            <person name="Bhutkar A."/>
            <person name="Blanco E."/>
            <person name="Bosak S.A."/>
            <person name="Bradley R.K."/>
            <person name="Brand A.D."/>
            <person name="Brent M.R."/>
            <person name="Brooks A.N."/>
            <person name="Brown R.H."/>
            <person name="Butlin R.K."/>
            <person name="Caggese C."/>
            <person name="Calvi B.R."/>
            <person name="Bernardo de Carvalho A."/>
            <person name="Caspi A."/>
            <person name="Castrezana S."/>
            <person name="Celniker S.E."/>
            <person name="Chang J.L."/>
            <person name="Chapple C."/>
            <person name="Chatterji S."/>
            <person name="Chinwalla A."/>
            <person name="Civetta A."/>
            <person name="Clifton S.W."/>
            <person name="Comeron J.M."/>
            <person name="Costello J.C."/>
            <person name="Coyne J.A."/>
            <person name="Daub J."/>
            <person name="David R.G."/>
            <person name="Delcher A.L."/>
            <person name="Delehaunty K."/>
            <person name="Do C.B."/>
            <person name="Ebling H."/>
            <person name="Edwards K."/>
            <person name="Eickbush T."/>
            <person name="Evans J.D."/>
            <person name="Filipski A."/>
            <person name="Findeiss S."/>
            <person name="Freyhult E."/>
            <person name="Fulton L."/>
            <person name="Fulton R."/>
            <person name="Garcia A.C."/>
            <person name="Gardiner A."/>
            <person name="Garfield D.A."/>
            <person name="Garvin B.E."/>
            <person name="Gibson G."/>
            <person name="Gilbert D."/>
            <person name="Gnerre S."/>
            <person name="Godfrey J."/>
            <person name="Good R."/>
            <person name="Gotea V."/>
            <person name="Gravely B."/>
            <person name="Greenberg A.J."/>
            <person name="Griffiths-Jones S."/>
            <person name="Gross S."/>
            <person name="Guigo R."/>
            <person name="Gustafson E.A."/>
            <person name="Haerty W."/>
            <person name="Hahn M.W."/>
            <person name="Halligan D.L."/>
            <person name="Halpern A.L."/>
            <person name="Halter G.M."/>
            <person name="Han M.V."/>
            <person name="Heger A."/>
            <person name="Hillier L."/>
            <person name="Hinrichs A.S."/>
            <person name="Holmes I."/>
            <person name="Hoskins R.A."/>
            <person name="Hubisz M.J."/>
            <person name="Hultmark D."/>
            <person name="Huntley M.A."/>
            <person name="Jaffe D.B."/>
            <person name="Jagadeeshan S."/>
            <person name="Jeck W.R."/>
            <person name="Johnson J."/>
            <person name="Jones C.D."/>
            <person name="Jordan W.C."/>
            <person name="Karpen G.H."/>
            <person name="Kataoka E."/>
            <person name="Keightley P.D."/>
            <person name="Kheradpour P."/>
            <person name="Kirkness E.F."/>
            <person name="Koerich L.B."/>
            <person name="Kristiansen K."/>
            <person name="Kudrna D."/>
            <person name="Kulathinal R.J."/>
            <person name="Kumar S."/>
            <person name="Kwok R."/>
            <person name="Lander E."/>
            <person name="Langley C.H."/>
            <person name="Lapoint R."/>
            <person name="Lazzaro B.P."/>
            <person name="Lee S.J."/>
            <person name="Levesque L."/>
            <person name="Li R."/>
            <person name="Lin C.F."/>
            <person name="Lin M.F."/>
            <person name="Lindblad-Toh K."/>
            <person name="Llopart A."/>
            <person name="Long M."/>
            <person name="Low L."/>
            <person name="Lozovsky E."/>
            <person name="Lu J."/>
            <person name="Luo M."/>
            <person name="Machado C.A."/>
            <person name="Makalowski W."/>
            <person name="Marzo M."/>
            <person name="Matsuda M."/>
            <person name="Matzkin L."/>
            <person name="McAllister B."/>
            <person name="McBride C.S."/>
            <person name="McKernan B."/>
            <person name="McKernan K."/>
            <person name="Mendez-Lago M."/>
            <person name="Minx P."/>
            <person name="Mollenhauer M.U."/>
            <person name="Montooth K."/>
            <person name="Mount S.M."/>
            <person name="Mu X."/>
            <person name="Myers E."/>
            <person name="Negre B."/>
            <person name="Newfeld S."/>
            <person name="Nielsen R."/>
            <person name="Noor M.A."/>
            <person name="O'Grady P."/>
            <person name="Pachter L."/>
            <person name="Papaceit M."/>
            <person name="Parisi M.J."/>
            <person name="Parisi M."/>
            <person name="Parts L."/>
            <person name="Pedersen J.S."/>
            <person name="Pesole G."/>
            <person name="Phillippy A.M."/>
            <person name="Ponting C.P."/>
            <person name="Pop M."/>
            <person name="Porcelli D."/>
            <person name="Powell J.R."/>
            <person name="Prohaska S."/>
            <person name="Pruitt K."/>
            <person name="Puig M."/>
            <person name="Quesneville H."/>
            <person name="Ram K.R."/>
            <person name="Rand D."/>
            <person name="Rasmussen M.D."/>
            <person name="Reed L.K."/>
            <person name="Reenan R."/>
            <person name="Reily A."/>
            <person name="Remington K.A."/>
            <person name="Rieger T.T."/>
            <person name="Ritchie M.G."/>
            <person name="Robin C."/>
            <person name="Rogers Y.H."/>
            <person name="Rohde C."/>
            <person name="Rozas J."/>
            <person name="Rubenfield M.J."/>
            <person name="Ruiz A."/>
            <person name="Russo S."/>
            <person name="Salzberg S.L."/>
            <person name="Sanchez-Gracia A."/>
            <person name="Saranga D.J."/>
            <person name="Sato H."/>
            <person name="Schaeffer S.W."/>
            <person name="Schatz M.C."/>
            <person name="Schlenke T."/>
            <person name="Schwartz R."/>
            <person name="Segarra C."/>
            <person name="Singh R.S."/>
            <person name="Sirot L."/>
            <person name="Sirota M."/>
            <person name="Sisneros N.B."/>
            <person name="Smith C.D."/>
            <person name="Smith T.F."/>
            <person name="Spieth J."/>
            <person name="Stage D.E."/>
            <person name="Stark A."/>
            <person name="Stephan W."/>
            <person name="Strausberg R.L."/>
            <person name="Strempel S."/>
            <person name="Sturgill D."/>
            <person name="Sutton G."/>
            <person name="Sutton G.G."/>
            <person name="Tao W."/>
            <person name="Teichmann S."/>
            <person name="Tobari Y.N."/>
            <person name="Tomimura Y."/>
            <person name="Tsolas J.M."/>
            <person name="Valente V.L."/>
            <person name="Venter E."/>
            <person name="Venter J.C."/>
            <person name="Vicario S."/>
            <person name="Vieira F.G."/>
            <person name="Vilella A.J."/>
            <person name="Villasante A."/>
            <person name="Walenz B."/>
            <person name="Wang J."/>
            <person name="Wasserman M."/>
            <person name="Watts T."/>
            <person name="Wilson D."/>
            <person name="Wilson R.K."/>
            <person name="Wing R.A."/>
            <person name="Wolfner M.F."/>
            <person name="Wong A."/>
            <person name="Wong G.K."/>
            <person name="Wu C.I."/>
            <person name="Wu G."/>
            <person name="Yamamoto D."/>
            <person name="Yang H.P."/>
            <person name="Yang S.P."/>
            <person name="Yorke J.A."/>
            <person name="Yoshida K."/>
            <person name="Zdobnov E."/>
            <person name="Zhang P."/>
            <person name="Zhang Y."/>
            <person name="Zimin A.V."/>
            <person name="Baldwin J."/>
            <person name="Abdouelleil A."/>
            <person name="Abdulkadir J."/>
            <person name="Abebe A."/>
            <person name="Abera B."/>
            <person name="Abreu J."/>
            <person name="Acer S.C."/>
            <person name="Aftuck L."/>
            <person name="Alexander A."/>
            <person name="An P."/>
            <person name="Anderson E."/>
            <person name="Anderson S."/>
            <person name="Arachi H."/>
            <person name="Azer M."/>
            <person name="Bachantsang P."/>
            <person name="Barry A."/>
            <person name="Bayul T."/>
            <person name="Berlin A."/>
            <person name="Bessette D."/>
            <person name="Bloom T."/>
            <person name="Blye J."/>
            <person name="Boguslavskiy L."/>
            <person name="Bonnet C."/>
            <person name="Boukhgalter B."/>
            <person name="Bourzgui I."/>
            <person name="Brown A."/>
            <person name="Cahill P."/>
            <person name="Channer S."/>
            <person name="Cheshatsang Y."/>
            <person name="Chuda L."/>
            <person name="Citroen M."/>
            <person name="Collymore A."/>
            <person name="Cooke P."/>
            <person name="Costello M."/>
            <person name="D'Aco K."/>
            <person name="Daza R."/>
            <person name="De Haan G."/>
            <person name="DeGray S."/>
            <person name="DeMaso C."/>
            <person name="Dhargay N."/>
            <person name="Dooley K."/>
            <person name="Dooley E."/>
            <person name="Doricent M."/>
            <person name="Dorje P."/>
            <person name="Dorjee K."/>
            <person name="Dupes A."/>
            <person name="Elong R."/>
            <person name="Falk J."/>
            <person name="Farina A."/>
            <person name="Faro S."/>
            <person name="Ferguson D."/>
            <person name="Fisher S."/>
            <person name="Foley C.D."/>
            <person name="Franke A."/>
            <person name="Friedrich D."/>
            <person name="Gadbois L."/>
            <person name="Gearin G."/>
            <person name="Gearin C.R."/>
            <person name="Giannoukos G."/>
            <person name="Goode T."/>
            <person name="Graham J."/>
            <person name="Grandbois E."/>
            <person name="Grewal S."/>
            <person name="Gyaltsen K."/>
            <person name="Hafez N."/>
            <person name="Hagos B."/>
            <person name="Hall J."/>
            <person name="Henson C."/>
            <person name="Hollinger A."/>
            <person name="Honan T."/>
            <person name="Huard M.D."/>
            <person name="Hughes L."/>
            <person name="Hurhula B."/>
            <person name="Husby M.E."/>
            <person name="Kamat A."/>
            <person name="Kanga B."/>
            <person name="Kashin S."/>
            <person name="Khazanovich D."/>
            <person name="Kisner P."/>
            <person name="Lance K."/>
            <person name="Lara M."/>
            <person name="Lee W."/>
            <person name="Lennon N."/>
            <person name="Letendre F."/>
            <person name="LeVine R."/>
            <person name="Lipovsky A."/>
            <person name="Liu X."/>
            <person name="Liu J."/>
            <person name="Liu S."/>
            <person name="Lokyitsang T."/>
            <person name="Lokyitsang Y."/>
            <person name="Lubonja R."/>
            <person name="Lui A."/>
            <person name="MacDonald P."/>
            <person name="Magnisalis V."/>
            <person name="Maru K."/>
            <person name="Matthews C."/>
            <person name="McCusker W."/>
            <person name="McDonough S."/>
            <person name="Mehta T."/>
            <person name="Meldrim J."/>
            <person name="Meneus L."/>
            <person name="Mihai O."/>
            <person name="Mihalev A."/>
            <person name="Mihova T."/>
            <person name="Mittelman R."/>
            <person name="Mlenga V."/>
            <person name="Montmayeur A."/>
            <person name="Mulrain L."/>
            <person name="Navidi A."/>
            <person name="Naylor J."/>
            <person name="Negash T."/>
            <person name="Nguyen T."/>
            <person name="Nguyen N."/>
            <person name="Nicol R."/>
            <person name="Norbu C."/>
            <person name="Norbu N."/>
            <person name="Novod N."/>
            <person name="O'Neill B."/>
            <person name="Osman S."/>
            <person name="Markiewicz E."/>
            <person name="Oyono O.L."/>
            <person name="Patti C."/>
            <person name="Phunkhang P."/>
            <person name="Pierre F."/>
            <person name="Priest M."/>
            <person name="Raghuraman S."/>
            <person name="Rege F."/>
            <person name="Reyes R."/>
            <person name="Rise C."/>
            <person name="Rogov P."/>
            <person name="Ross K."/>
            <person name="Ryan E."/>
            <person name="Settipalli S."/>
            <person name="Shea T."/>
            <person name="Sherpa N."/>
            <person name="Shi L."/>
            <person name="Shih D."/>
            <person name="Sparrow T."/>
            <person name="Spaulding J."/>
            <person name="Stalker J."/>
            <person name="Stange-Thomann N."/>
            <person name="Stavropoulos S."/>
            <person name="Stone C."/>
            <person name="Strader C."/>
            <person name="Tesfaye S."/>
            <person name="Thomson T."/>
            <person name="Thoulutsang Y."/>
            <person name="Thoulutsang D."/>
            <person name="Topham K."/>
            <person name="Topping I."/>
            <person name="Tsamla T."/>
            <person name="Vassiliev H."/>
            <person name="Vo A."/>
            <person name="Wangchuk T."/>
            <person name="Wangdi T."/>
            <person name="Weiand M."/>
            <person name="Wilkinson J."/>
            <person name="Wilson A."/>
            <person name="Yadav S."/>
            <person name="Young G."/>
            <person name="Yu Q."/>
            <person name="Zembek L."/>
            <person name="Zhong D."/>
            <person name="Zimmer A."/>
            <person name="Zwirko Z."/>
            <person name="Jaffe D.B."/>
            <person name="Alvarez P."/>
            <person name="Brockman W."/>
            <person name="Butler J."/>
            <person name="Chin C."/>
            <person name="Gnerre S."/>
            <person name="Grabherr M."/>
            <person name="Kleber M."/>
            <person name="Mauceli E."/>
            <person name="MacCallum I."/>
        </authorList>
    </citation>
    <scope>NUCLEOTIDE SEQUENCE [LARGE SCALE GENOMIC DNA]</scope>
    <source>
        <strain evidence="3">Tucson 14030-0811.24</strain>
    </source>
</reference>
<dbReference type="AlphaFoldDB" id="B4NCS5"/>
<evidence type="ECO:0000256" key="1">
    <source>
        <dbReference type="SAM" id="MobiDB-lite"/>
    </source>
</evidence>
<dbReference type="EMBL" id="CH964239">
    <property type="protein sequence ID" value="EDW82634.2"/>
    <property type="molecule type" value="Genomic_DNA"/>
</dbReference>
<dbReference type="Proteomes" id="UP000007798">
    <property type="component" value="Unassembled WGS sequence"/>
</dbReference>
<feature type="compositionally biased region" description="Acidic residues" evidence="1">
    <location>
        <begin position="95"/>
        <end position="112"/>
    </location>
</feature>
<accession>B4NCS5</accession>
<dbReference type="OrthoDB" id="7867878at2759"/>
<sequence>MNMNHKQHSEPFYISPKLFDNRRLKRRRCRWLERLRERQLQYMAQMQLRATAIKTDRDQRGRQKPIAKAMPNRWQQQQRRQVASHLPADITIDLLSDDDDEHDNDDADETNEQMEMPKKVKSSMAITLTESIILTSDDDNEENEKEKHNDLLRHRHLIHSSSPPPLAPLTLSETVEEVTVSLVPRSSTTANCRARARPINGYGAPVSFCNGYYPTAAATAAATGFLEVDVGAATSLPDDETTVHTVIANRIYELSLSKLREGLASSGMPEYSQDILPEQLQKLSPALRAKVAPLVAPMPPAPISLKLSSDLSISLISDDDDATATGNNQLTGSVSDLVRPVVMAAAAEAHAAAKLLKQQQPQLSVVQHLQYAGPGLRVPVALALPVMAGATGATITTAGTGSVTVAPTLPSATTSRRRKLG</sequence>
<dbReference type="FunCoup" id="B4NCS5">
    <property type="interactions" value="124"/>
</dbReference>
<keyword evidence="3" id="KW-1185">Reference proteome</keyword>
<evidence type="ECO:0008006" key="4">
    <source>
        <dbReference type="Google" id="ProtNLM"/>
    </source>
</evidence>
<proteinExistence type="predicted"/>
<evidence type="ECO:0000313" key="3">
    <source>
        <dbReference type="Proteomes" id="UP000007798"/>
    </source>
</evidence>
<protein>
    <recommendedName>
        <fullName evidence="4">Protein a6</fullName>
    </recommendedName>
</protein>
<gene>
    <name evidence="2" type="primary">Dwil\GK10094</name>
    <name evidence="2" type="ORF">Dwil_GK10094</name>
</gene>
<dbReference type="GO" id="GO:0001700">
    <property type="term" value="P:embryonic development via the syncytial blastoderm"/>
    <property type="evidence" value="ECO:0007669"/>
    <property type="project" value="EnsemblMetazoa"/>
</dbReference>
<evidence type="ECO:0000313" key="2">
    <source>
        <dbReference type="EMBL" id="EDW82634.2"/>
    </source>
</evidence>
<organism evidence="2 3">
    <name type="scientific">Drosophila willistoni</name>
    <name type="common">Fruit fly</name>
    <dbReference type="NCBI Taxonomy" id="7260"/>
    <lineage>
        <taxon>Eukaryota</taxon>
        <taxon>Metazoa</taxon>
        <taxon>Ecdysozoa</taxon>
        <taxon>Arthropoda</taxon>
        <taxon>Hexapoda</taxon>
        <taxon>Insecta</taxon>
        <taxon>Pterygota</taxon>
        <taxon>Neoptera</taxon>
        <taxon>Endopterygota</taxon>
        <taxon>Diptera</taxon>
        <taxon>Brachycera</taxon>
        <taxon>Muscomorpha</taxon>
        <taxon>Ephydroidea</taxon>
        <taxon>Drosophilidae</taxon>
        <taxon>Drosophila</taxon>
        <taxon>Sophophora</taxon>
    </lineage>
</organism>
<dbReference type="InParanoid" id="B4NCS5"/>
<feature type="region of interest" description="Disordered" evidence="1">
    <location>
        <begin position="94"/>
        <end position="120"/>
    </location>
</feature>